<reference evidence="7 8" key="1">
    <citation type="submission" date="2020-12" db="EMBL/GenBank/DDBJ databases">
        <title>Sulforoseuscoccus oceanibium gen. nov., sp. nov., a representative of the phylum Verrucomicrobia with special cytoplasmic membrane, and proposal of Sulforoseuscoccusaceae fam. nov.</title>
        <authorList>
            <person name="Xi F."/>
        </authorList>
    </citation>
    <scope>NUCLEOTIDE SEQUENCE [LARGE SCALE GENOMIC DNA]</scope>
    <source>
        <strain evidence="7 8">T37</strain>
    </source>
</reference>
<evidence type="ECO:0000256" key="4">
    <source>
        <dbReference type="ARBA" id="ARBA00022692"/>
    </source>
</evidence>
<evidence type="ECO:0000313" key="8">
    <source>
        <dbReference type="Proteomes" id="UP000475117"/>
    </source>
</evidence>
<keyword evidence="8" id="KW-1185">Reference proteome</keyword>
<dbReference type="Pfam" id="PF00860">
    <property type="entry name" value="Xan_ur_permease"/>
    <property type="match status" value="1"/>
</dbReference>
<evidence type="ECO:0000256" key="3">
    <source>
        <dbReference type="ARBA" id="ARBA00022448"/>
    </source>
</evidence>
<dbReference type="Proteomes" id="UP000475117">
    <property type="component" value="Chromosome"/>
</dbReference>
<dbReference type="InterPro" id="IPR006042">
    <property type="entry name" value="Xan_ur_permease"/>
</dbReference>
<proteinExistence type="inferred from homology"/>
<evidence type="ECO:0000256" key="1">
    <source>
        <dbReference type="ARBA" id="ARBA00004141"/>
    </source>
</evidence>
<name>A0A6B3L3R0_9BACT</name>
<dbReference type="PANTHER" id="PTHR42810">
    <property type="entry name" value="PURINE PERMEASE C1399.01C-RELATED"/>
    <property type="match status" value="1"/>
</dbReference>
<dbReference type="AlphaFoldDB" id="A0A6B3L3R0"/>
<gene>
    <name evidence="7" type="ORF">G3M56_005970</name>
</gene>
<sequence>MVKDISGKNAVLAIQHVFAMFGATVLVPALTGLNPGIALISAGIGTLIFHAVTGGMVPVFLGSSFAFIGAIISIAGEGGENLPYAIGAVFFTGIIYLLLSQMVRFAGIDLIRRLFPAVVTGPVIMVIGLSLAPIAVGMASTHWPVALISMATIIAMTTLVKGFFKLVPILVGILVGYLAAMAFGIVDFTALTSNERIFMNVSDIVLPKFQLEAILTMAPIAIVSFMEHIGDITTNGAVVGKDFMKKPGLHRTLMGDGLATMFAGLVGGPANTTYSENTGVLAVTKNYNPAIIRLAAVFAIVLGIFSPIAAFLKTLPVAVMGGVSFILFGMIASIGMRTIAHSRLDFNNSRNLIIVTLILVTGLAGVEVNVQGVALKGIGLAAFVGMISNLVLHIILPDNPDND</sequence>
<accession>A0A6B3L3R0</accession>
<dbReference type="RefSeq" id="WP_164362818.1">
    <property type="nucleotide sequence ID" value="NZ_CP066776.1"/>
</dbReference>
<dbReference type="PANTHER" id="PTHR42810:SF2">
    <property type="entry name" value="PURINE PERMEASE C1399.01C-RELATED"/>
    <property type="match status" value="1"/>
</dbReference>
<dbReference type="KEGG" id="soa:G3M56_005970"/>
<keyword evidence="4" id="KW-0812">Transmembrane</keyword>
<comment type="subcellular location">
    <subcellularLocation>
        <location evidence="1">Membrane</location>
        <topology evidence="1">Multi-pass membrane protein</topology>
    </subcellularLocation>
</comment>
<evidence type="ECO:0000256" key="6">
    <source>
        <dbReference type="ARBA" id="ARBA00023136"/>
    </source>
</evidence>
<dbReference type="NCBIfam" id="TIGR00801">
    <property type="entry name" value="ncs2"/>
    <property type="match status" value="1"/>
</dbReference>
<protein>
    <submittedName>
        <fullName evidence="7">Uracil-xanthine permease</fullName>
    </submittedName>
</protein>
<dbReference type="InterPro" id="IPR006043">
    <property type="entry name" value="NCS2"/>
</dbReference>
<dbReference type="GO" id="GO:0042907">
    <property type="term" value="F:xanthine transmembrane transporter activity"/>
    <property type="evidence" value="ECO:0007669"/>
    <property type="project" value="TreeGrafter"/>
</dbReference>
<evidence type="ECO:0000256" key="5">
    <source>
        <dbReference type="ARBA" id="ARBA00022989"/>
    </source>
</evidence>
<keyword evidence="6" id="KW-0472">Membrane</keyword>
<keyword evidence="5" id="KW-1133">Transmembrane helix</keyword>
<evidence type="ECO:0000256" key="2">
    <source>
        <dbReference type="ARBA" id="ARBA00008821"/>
    </source>
</evidence>
<comment type="similarity">
    <text evidence="2">Belongs to the nucleobase:cation symporter-2 (NCS2) (TC 2.A.40) family.</text>
</comment>
<organism evidence="7 8">
    <name type="scientific">Sulfuriroseicoccus oceanibius</name>
    <dbReference type="NCBI Taxonomy" id="2707525"/>
    <lineage>
        <taxon>Bacteria</taxon>
        <taxon>Pseudomonadati</taxon>
        <taxon>Verrucomicrobiota</taxon>
        <taxon>Verrucomicrobiia</taxon>
        <taxon>Verrucomicrobiales</taxon>
        <taxon>Verrucomicrobiaceae</taxon>
        <taxon>Sulfuriroseicoccus</taxon>
    </lineage>
</organism>
<evidence type="ECO:0000313" key="7">
    <source>
        <dbReference type="EMBL" id="QQL46127.1"/>
    </source>
</evidence>
<dbReference type="EMBL" id="CP066776">
    <property type="protein sequence ID" value="QQL46127.1"/>
    <property type="molecule type" value="Genomic_DNA"/>
</dbReference>
<dbReference type="PROSITE" id="PS01116">
    <property type="entry name" value="XANTH_URACIL_PERMASE"/>
    <property type="match status" value="1"/>
</dbReference>
<keyword evidence="3" id="KW-0813">Transport</keyword>
<dbReference type="GO" id="GO:0005886">
    <property type="term" value="C:plasma membrane"/>
    <property type="evidence" value="ECO:0007669"/>
    <property type="project" value="UniProtKB-ARBA"/>
</dbReference>